<organism evidence="4 5">
    <name type="scientific">Lactococcus hircilactis</name>
    <dbReference type="NCBI Taxonomy" id="1494462"/>
    <lineage>
        <taxon>Bacteria</taxon>
        <taxon>Bacillati</taxon>
        <taxon>Bacillota</taxon>
        <taxon>Bacilli</taxon>
        <taxon>Lactobacillales</taxon>
        <taxon>Streptococcaceae</taxon>
        <taxon>Lactococcus</taxon>
    </lineage>
</organism>
<evidence type="ECO:0000313" key="5">
    <source>
        <dbReference type="Proteomes" id="UP000439550"/>
    </source>
</evidence>
<dbReference type="PANTHER" id="PTHR43278:SF2">
    <property type="entry name" value="IRON-SULFUR FLAVOPROTEIN"/>
    <property type="match status" value="1"/>
</dbReference>
<dbReference type="AlphaFoldDB" id="A0A7X1Z6B3"/>
<dbReference type="Pfam" id="PF03358">
    <property type="entry name" value="FMN_red"/>
    <property type="match status" value="1"/>
</dbReference>
<sequence length="233" mass="26875">MSDVKLFIIKGSPTTDGTGAQVLQHLKKFLVSLHCEFTVYDQAEFLNESVCNGKLDPFFDASKGEKTAFEDGMLNNDGIIILCPVYIHQMPGSLKNSFDKFSYRLHEFPLLGKKVVIFTYAESNGADYLSTYFHDIFLSMGSEIISVQYNYFVRNTLEEDIEELKKNVSVMCKKIKNNQFVITRKQENLFIFFKKIVLDEIKNGVTSGKQKRWEDLIKYDSLVDYLNSKNFNE</sequence>
<evidence type="ECO:0000259" key="3">
    <source>
        <dbReference type="Pfam" id="PF03358"/>
    </source>
</evidence>
<dbReference type="Proteomes" id="UP000439550">
    <property type="component" value="Unassembled WGS sequence"/>
</dbReference>
<dbReference type="InterPro" id="IPR005025">
    <property type="entry name" value="FMN_Rdtase-like_dom"/>
</dbReference>
<dbReference type="GO" id="GO:0016491">
    <property type="term" value="F:oxidoreductase activity"/>
    <property type="evidence" value="ECO:0007669"/>
    <property type="project" value="InterPro"/>
</dbReference>
<evidence type="ECO:0000256" key="2">
    <source>
        <dbReference type="ARBA" id="ARBA00022643"/>
    </source>
</evidence>
<gene>
    <name evidence="4" type="ORF">GHI93_00075</name>
</gene>
<keyword evidence="2" id="KW-0288">FMN</keyword>
<proteinExistence type="predicted"/>
<evidence type="ECO:0000256" key="1">
    <source>
        <dbReference type="ARBA" id="ARBA00022630"/>
    </source>
</evidence>
<protein>
    <recommendedName>
        <fullName evidence="3">NADPH-dependent FMN reductase-like domain-containing protein</fullName>
    </recommendedName>
</protein>
<dbReference type="Gene3D" id="3.40.50.360">
    <property type="match status" value="1"/>
</dbReference>
<dbReference type="EMBL" id="WITJ01000001">
    <property type="protein sequence ID" value="MQW38351.1"/>
    <property type="molecule type" value="Genomic_DNA"/>
</dbReference>
<dbReference type="SUPFAM" id="SSF52218">
    <property type="entry name" value="Flavoproteins"/>
    <property type="match status" value="1"/>
</dbReference>
<dbReference type="OrthoDB" id="9790975at2"/>
<accession>A0A7X1Z6B3</accession>
<comment type="caution">
    <text evidence="4">The sequence shown here is derived from an EMBL/GenBank/DDBJ whole genome shotgun (WGS) entry which is preliminary data.</text>
</comment>
<dbReference type="InterPro" id="IPR051796">
    <property type="entry name" value="ISF_SsuE-like"/>
</dbReference>
<feature type="domain" description="NADPH-dependent FMN reductase-like" evidence="3">
    <location>
        <begin position="5"/>
        <end position="140"/>
    </location>
</feature>
<name>A0A7X1Z6B3_9LACT</name>
<reference evidence="4 5" key="1">
    <citation type="submission" date="2019-10" db="EMBL/GenBank/DDBJ databases">
        <authorList>
            <person name="Dong K."/>
        </authorList>
    </citation>
    <scope>NUCLEOTIDE SEQUENCE [LARGE SCALE GENOMIC DNA]</scope>
    <source>
        <strain evidence="4 5">DSM 28960</strain>
    </source>
</reference>
<dbReference type="InterPro" id="IPR029039">
    <property type="entry name" value="Flavoprotein-like_sf"/>
</dbReference>
<keyword evidence="1" id="KW-0285">Flavoprotein</keyword>
<dbReference type="RefSeq" id="WP_153494471.1">
    <property type="nucleotide sequence ID" value="NZ_CBCRWP010000001.1"/>
</dbReference>
<evidence type="ECO:0000313" key="4">
    <source>
        <dbReference type="EMBL" id="MQW38351.1"/>
    </source>
</evidence>
<dbReference type="PANTHER" id="PTHR43278">
    <property type="entry name" value="NAD(P)H-DEPENDENT FMN-CONTAINING OXIDOREDUCTASE YWQN-RELATED"/>
    <property type="match status" value="1"/>
</dbReference>
<keyword evidence="5" id="KW-1185">Reference proteome</keyword>